<sequence length="72" mass="7858">MSEVGHALIAVHGMLYSDPQHSSIKDSTHIFCFSLKKNNTRGEYVATTTSFDFVCSGQGKLSMQNSDGSRNS</sequence>
<evidence type="ECO:0000313" key="1">
    <source>
        <dbReference type="EMBL" id="KAK8400559.1"/>
    </source>
</evidence>
<evidence type="ECO:0000313" key="2">
    <source>
        <dbReference type="Proteomes" id="UP001487740"/>
    </source>
</evidence>
<reference evidence="1 2" key="1">
    <citation type="submission" date="2023-03" db="EMBL/GenBank/DDBJ databases">
        <title>High-quality genome of Scylla paramamosain provides insights in environmental adaptation.</title>
        <authorList>
            <person name="Zhang L."/>
        </authorList>
    </citation>
    <scope>NUCLEOTIDE SEQUENCE [LARGE SCALE GENOMIC DNA]</scope>
    <source>
        <strain evidence="1">LZ_2023a</strain>
        <tissue evidence="1">Muscle</tissue>
    </source>
</reference>
<organism evidence="1 2">
    <name type="scientific">Scylla paramamosain</name>
    <name type="common">Mud crab</name>
    <dbReference type="NCBI Taxonomy" id="85552"/>
    <lineage>
        <taxon>Eukaryota</taxon>
        <taxon>Metazoa</taxon>
        <taxon>Ecdysozoa</taxon>
        <taxon>Arthropoda</taxon>
        <taxon>Crustacea</taxon>
        <taxon>Multicrustacea</taxon>
        <taxon>Malacostraca</taxon>
        <taxon>Eumalacostraca</taxon>
        <taxon>Eucarida</taxon>
        <taxon>Decapoda</taxon>
        <taxon>Pleocyemata</taxon>
        <taxon>Brachyura</taxon>
        <taxon>Eubrachyura</taxon>
        <taxon>Portunoidea</taxon>
        <taxon>Portunidae</taxon>
        <taxon>Portuninae</taxon>
        <taxon>Scylla</taxon>
    </lineage>
</organism>
<name>A0AAW0UK66_SCYPA</name>
<dbReference type="AlphaFoldDB" id="A0AAW0UK66"/>
<proteinExistence type="predicted"/>
<protein>
    <submittedName>
        <fullName evidence="1">Uncharacterized protein</fullName>
    </submittedName>
</protein>
<keyword evidence="2" id="KW-1185">Reference proteome</keyword>
<dbReference type="EMBL" id="JARAKH010000010">
    <property type="protein sequence ID" value="KAK8400559.1"/>
    <property type="molecule type" value="Genomic_DNA"/>
</dbReference>
<dbReference type="Proteomes" id="UP001487740">
    <property type="component" value="Unassembled WGS sequence"/>
</dbReference>
<gene>
    <name evidence="1" type="ORF">O3P69_003314</name>
</gene>
<accession>A0AAW0UK66</accession>
<comment type="caution">
    <text evidence="1">The sequence shown here is derived from an EMBL/GenBank/DDBJ whole genome shotgun (WGS) entry which is preliminary data.</text>
</comment>